<dbReference type="AlphaFoldDB" id="A0A559J875"/>
<evidence type="ECO:0000313" key="2">
    <source>
        <dbReference type="Proteomes" id="UP000316330"/>
    </source>
</evidence>
<organism evidence="1 2">
    <name type="scientific">Cohnella terricola</name>
    <dbReference type="NCBI Taxonomy" id="1289167"/>
    <lineage>
        <taxon>Bacteria</taxon>
        <taxon>Bacillati</taxon>
        <taxon>Bacillota</taxon>
        <taxon>Bacilli</taxon>
        <taxon>Bacillales</taxon>
        <taxon>Paenibacillaceae</taxon>
        <taxon>Cohnella</taxon>
    </lineage>
</organism>
<reference evidence="1 2" key="1">
    <citation type="submission" date="2019-07" db="EMBL/GenBank/DDBJ databases">
        <authorList>
            <person name="Kim J."/>
        </authorList>
    </citation>
    <scope>NUCLEOTIDE SEQUENCE [LARGE SCALE GENOMIC DNA]</scope>
    <source>
        <strain evidence="1 2">G13</strain>
    </source>
</reference>
<proteinExistence type="predicted"/>
<protein>
    <submittedName>
        <fullName evidence="1">Uncharacterized protein</fullName>
    </submittedName>
</protein>
<evidence type="ECO:0000313" key="1">
    <source>
        <dbReference type="EMBL" id="TVX96061.1"/>
    </source>
</evidence>
<sequence length="127" mass="13547">MVILLATGCASFRTPATGAGDMLRISKPDSTGATYEIYKTINDSAKANEIRLILMTADRSNAQVSMSRSADRKIEVANAKDSGSEASRVYGIWFSPDKSIVSVVSEPSGGYMQLDAANSHKILSVVN</sequence>
<accession>A0A559J875</accession>
<dbReference type="RefSeq" id="WP_144706484.1">
    <property type="nucleotide sequence ID" value="NZ_VNJJ01000018.1"/>
</dbReference>
<gene>
    <name evidence="1" type="ORF">FPZ45_21780</name>
</gene>
<dbReference type="OrthoDB" id="1911879at2"/>
<dbReference type="EMBL" id="VNJJ01000018">
    <property type="protein sequence ID" value="TVX96061.1"/>
    <property type="molecule type" value="Genomic_DNA"/>
</dbReference>
<dbReference type="Proteomes" id="UP000316330">
    <property type="component" value="Unassembled WGS sequence"/>
</dbReference>
<keyword evidence="2" id="KW-1185">Reference proteome</keyword>
<comment type="caution">
    <text evidence="1">The sequence shown here is derived from an EMBL/GenBank/DDBJ whole genome shotgun (WGS) entry which is preliminary data.</text>
</comment>
<name>A0A559J875_9BACL</name>